<feature type="compositionally biased region" description="Acidic residues" evidence="8">
    <location>
        <begin position="1061"/>
        <end position="1073"/>
    </location>
</feature>
<feature type="domain" description="Heterokaryon incompatibility" evidence="12">
    <location>
        <begin position="22"/>
        <end position="105"/>
    </location>
</feature>
<evidence type="ECO:0000259" key="10">
    <source>
        <dbReference type="Pfam" id="PF00135"/>
    </source>
</evidence>
<comment type="caution">
    <text evidence="14">The sequence shown here is derived from an EMBL/GenBank/DDBJ whole genome shotgun (WGS) entry which is preliminary data.</text>
</comment>
<feature type="domain" description="Sodium/calcium exchanger membrane region" evidence="11">
    <location>
        <begin position="1118"/>
        <end position="1257"/>
    </location>
</feature>
<feature type="transmembrane region" description="Helical" evidence="9">
    <location>
        <begin position="1215"/>
        <end position="1235"/>
    </location>
</feature>
<evidence type="ECO:0000256" key="7">
    <source>
        <dbReference type="ARBA" id="ARBA00023136"/>
    </source>
</evidence>
<dbReference type="Gene3D" id="1.20.1420.30">
    <property type="entry name" value="NCX, central ion-binding region"/>
    <property type="match status" value="1"/>
</dbReference>
<dbReference type="InterPro" id="IPR029058">
    <property type="entry name" value="AB_hydrolase_fold"/>
</dbReference>
<dbReference type="GO" id="GO:0055085">
    <property type="term" value="P:transmembrane transport"/>
    <property type="evidence" value="ECO:0007669"/>
    <property type="project" value="InterPro"/>
</dbReference>
<dbReference type="Pfam" id="PF00135">
    <property type="entry name" value="COesterase"/>
    <property type="match status" value="1"/>
</dbReference>
<feature type="domain" description="Carboxylesterase type B" evidence="10">
    <location>
        <begin position="528"/>
        <end position="952"/>
    </location>
</feature>
<dbReference type="PANTHER" id="PTHR10622">
    <property type="entry name" value="HET DOMAIN-CONTAINING PROTEIN"/>
    <property type="match status" value="1"/>
</dbReference>
<dbReference type="InterPro" id="IPR058525">
    <property type="entry name" value="DUF8212"/>
</dbReference>
<dbReference type="AlphaFoldDB" id="A0A9P5HGT1"/>
<comment type="similarity">
    <text evidence="2">Belongs to the type-B carboxylesterase/lipase family.</text>
</comment>
<dbReference type="SUPFAM" id="SSF53474">
    <property type="entry name" value="alpha/beta-Hydrolases"/>
    <property type="match status" value="1"/>
</dbReference>
<dbReference type="Pfam" id="PF06985">
    <property type="entry name" value="HET"/>
    <property type="match status" value="1"/>
</dbReference>
<evidence type="ECO:0000259" key="11">
    <source>
        <dbReference type="Pfam" id="PF01699"/>
    </source>
</evidence>
<evidence type="ECO:0000259" key="13">
    <source>
        <dbReference type="Pfam" id="PF26640"/>
    </source>
</evidence>
<feature type="transmembrane region" description="Helical" evidence="9">
    <location>
        <begin position="1142"/>
        <end position="1161"/>
    </location>
</feature>
<protein>
    <recommendedName>
        <fullName evidence="16">Carboxylesterase type B domain-containing protein</fullName>
    </recommendedName>
</protein>
<proteinExistence type="inferred from homology"/>
<evidence type="ECO:0000256" key="1">
    <source>
        <dbReference type="ARBA" id="ARBA00004141"/>
    </source>
</evidence>
<dbReference type="EMBL" id="JAANBB010000022">
    <property type="protein sequence ID" value="KAF7555265.1"/>
    <property type="molecule type" value="Genomic_DNA"/>
</dbReference>
<reference evidence="14" key="1">
    <citation type="submission" date="2020-03" db="EMBL/GenBank/DDBJ databases">
        <title>Draft Genome Sequence of Cylindrodendrum hubeiense.</title>
        <authorList>
            <person name="Buettner E."/>
            <person name="Kellner H."/>
        </authorList>
    </citation>
    <scope>NUCLEOTIDE SEQUENCE</scope>
    <source>
        <strain evidence="14">IHI 201604</strain>
    </source>
</reference>
<evidence type="ECO:0000256" key="2">
    <source>
        <dbReference type="ARBA" id="ARBA00005964"/>
    </source>
</evidence>
<keyword evidence="15" id="KW-1185">Reference proteome</keyword>
<accession>A0A9P5HGT1</accession>
<evidence type="ECO:0000256" key="3">
    <source>
        <dbReference type="ARBA" id="ARBA00008170"/>
    </source>
</evidence>
<dbReference type="OrthoDB" id="674604at2759"/>
<dbReference type="InterPro" id="IPR044880">
    <property type="entry name" value="NCX_ion-bd_dom_sf"/>
</dbReference>
<evidence type="ECO:0000256" key="6">
    <source>
        <dbReference type="ARBA" id="ARBA00022989"/>
    </source>
</evidence>
<dbReference type="PROSITE" id="PS00122">
    <property type="entry name" value="CARBOXYLESTERASE_B_1"/>
    <property type="match status" value="1"/>
</dbReference>
<feature type="transmembrane region" description="Helical" evidence="9">
    <location>
        <begin position="1030"/>
        <end position="1052"/>
    </location>
</feature>
<dbReference type="Gene3D" id="3.40.50.1820">
    <property type="entry name" value="alpha/beta hydrolase"/>
    <property type="match status" value="1"/>
</dbReference>
<evidence type="ECO:0008006" key="16">
    <source>
        <dbReference type="Google" id="ProtNLM"/>
    </source>
</evidence>
<evidence type="ECO:0000313" key="14">
    <source>
        <dbReference type="EMBL" id="KAF7555265.1"/>
    </source>
</evidence>
<dbReference type="InterPro" id="IPR010730">
    <property type="entry name" value="HET"/>
</dbReference>
<feature type="transmembrane region" description="Helical" evidence="9">
    <location>
        <begin position="1006"/>
        <end position="1024"/>
    </location>
</feature>
<sequence length="1264" mass="139145">MRLLNSTSFELAEFTGDDIPTYAILSHTWESEEVTFRDVQRRHYQHLKGFSKLKGCCAQAAQDDLQWVWVDTCCIDRSSSAELSEAINSMYRWYATADVCYVYLCDVPPQDPFLDKHTFQGARWFTRGWCLQELIAPREVEFYADNWTELGTKWSLWQAISDITSIPASVLLQEKQLGDFPIAQRMSWASKRNTTREEDMAYCLLGIFDIHMPLLYGEGRKAFLRLQEEIMRRGVDYSIFLWTSSAFHETTGLLCDSPHYFPTEGVPIRSGGFCKYSDIVAAKGPIRKRPENTTLPEVTPRGLQMTVPITECEDGSRLAWIYLTHNDGFVCITLSLQLADYKYHRIRVGYVDIIGIEGRLEGFQPEYMYMALFTDLSIPRIPPNTLDFKLLLKSTPDENLSILDIYPECDLDPREDGSYGMQLNLEACPEFFIMVFGVERDSVTHRFVAALNMFHGSWSCKIRKFVPGVPLKKVAEDVWMRGPYEEECDRAISRLPSGTYMALFIFLTFAAHAISVLSAPCNGTFNRPSATIDAGIIVGTTTLLPSSTVNKFLGIPFGAPPVRFSPPQPPAPWQSVYDASEYKPACIQQFNYPDAARNATIKWFSTPGPPAGESEDCLNLNVFAPASGGEDSKAVLFWIFGGAFNFGTGSLPLYDGSSFATDHDVVVVTINYRNNVFGFPGSPDLAESEKNLGWLDQRLALNWVQTNIASFGGDPARVTIMGESSGAGGVDALLTAPPHPVPFHAAIMQSGQATIIGSNNNTATSWNLLAKAVNCSSDDLECVRDIPPLKLKHVMETLNLAFGPVKDGGVTWANTPRKRRLTSTEKKSLIARVPVLIGSNADEGRTYAFGYKDAEEFIGVTFPGASKEARQTLLGAYALGTPGISNEYDRVASIFSEFSFQCPAKFVGDESAAVGINTWRYYYNASFPNSEIFQGSGAYHSAEIAPIFGTFPKPGATDLQVNAATLARTAREAIAKSSQKGPSAPEPEGGEKKQGEAVQFDSSARIYSIILLVLTTCVTPLAYLESKPLWKAFGAVLITVFAIYIISIGLAISKGSLTAPEDSDSDSDDESSDSESARTSLSDEPLLEEQRQDGVLQYNSMPKSSPRRRNGRSLTYHVFQLTLGFLAICIAGYVLSHAATNIIDAIGASDVVFGMVFLAIATTLPEKFVAVISSQRGYSGILVANTVGSNIFLLSLCLGIIMLDTSGEFNSGGVNIYELGALWVSTLCFTLTVWVGAKFTRYIGAVMVLGYVAFIVLEFTVIHR</sequence>
<dbReference type="Pfam" id="PF01699">
    <property type="entry name" value="Na_Ca_ex"/>
    <property type="match status" value="1"/>
</dbReference>
<comment type="subcellular location">
    <subcellularLocation>
        <location evidence="1">Membrane</location>
        <topology evidence="1">Multi-pass membrane protein</topology>
    </subcellularLocation>
</comment>
<keyword evidence="5" id="KW-0378">Hydrolase</keyword>
<evidence type="ECO:0000256" key="5">
    <source>
        <dbReference type="ARBA" id="ARBA00022801"/>
    </source>
</evidence>
<comment type="similarity">
    <text evidence="3">Belongs to the Ca(2+):cation antiporter (CaCA) (TC 2.A.19) family.</text>
</comment>
<organism evidence="14 15">
    <name type="scientific">Cylindrodendrum hubeiense</name>
    <dbReference type="NCBI Taxonomy" id="595255"/>
    <lineage>
        <taxon>Eukaryota</taxon>
        <taxon>Fungi</taxon>
        <taxon>Dikarya</taxon>
        <taxon>Ascomycota</taxon>
        <taxon>Pezizomycotina</taxon>
        <taxon>Sordariomycetes</taxon>
        <taxon>Hypocreomycetidae</taxon>
        <taxon>Hypocreales</taxon>
        <taxon>Nectriaceae</taxon>
        <taxon>Cylindrodendrum</taxon>
    </lineage>
</organism>
<dbReference type="GO" id="GO:0016787">
    <property type="term" value="F:hydrolase activity"/>
    <property type="evidence" value="ECO:0007669"/>
    <property type="project" value="UniProtKB-KW"/>
</dbReference>
<keyword evidence="7 9" id="KW-0472">Membrane</keyword>
<keyword evidence="4 9" id="KW-0812">Transmembrane</keyword>
<dbReference type="Proteomes" id="UP000722485">
    <property type="component" value="Unassembled WGS sequence"/>
</dbReference>
<keyword evidence="6 9" id="KW-1133">Transmembrane helix</keyword>
<evidence type="ECO:0000313" key="15">
    <source>
        <dbReference type="Proteomes" id="UP000722485"/>
    </source>
</evidence>
<feature type="region of interest" description="Disordered" evidence="8">
    <location>
        <begin position="1057"/>
        <end position="1084"/>
    </location>
</feature>
<feature type="transmembrane region" description="Helical" evidence="9">
    <location>
        <begin position="1182"/>
        <end position="1203"/>
    </location>
</feature>
<dbReference type="PANTHER" id="PTHR10622:SF10">
    <property type="entry name" value="HET DOMAIN-CONTAINING PROTEIN"/>
    <property type="match status" value="1"/>
</dbReference>
<dbReference type="InterPro" id="IPR019826">
    <property type="entry name" value="Carboxylesterase_B_AS"/>
</dbReference>
<feature type="transmembrane region" description="Helical" evidence="9">
    <location>
        <begin position="1114"/>
        <end position="1136"/>
    </location>
</feature>
<feature type="region of interest" description="Disordered" evidence="8">
    <location>
        <begin position="975"/>
        <end position="997"/>
    </location>
</feature>
<dbReference type="InterPro" id="IPR002018">
    <property type="entry name" value="CarbesteraseB"/>
</dbReference>
<dbReference type="Pfam" id="PF26640">
    <property type="entry name" value="DUF8212"/>
    <property type="match status" value="1"/>
</dbReference>
<gene>
    <name evidence="14" type="ORF">G7Z17_g2310</name>
</gene>
<feature type="transmembrane region" description="Helical" evidence="9">
    <location>
        <begin position="1242"/>
        <end position="1262"/>
    </location>
</feature>
<dbReference type="GO" id="GO:0016020">
    <property type="term" value="C:membrane"/>
    <property type="evidence" value="ECO:0007669"/>
    <property type="project" value="UniProtKB-SubCell"/>
</dbReference>
<evidence type="ECO:0000256" key="8">
    <source>
        <dbReference type="SAM" id="MobiDB-lite"/>
    </source>
</evidence>
<evidence type="ECO:0000256" key="9">
    <source>
        <dbReference type="SAM" id="Phobius"/>
    </source>
</evidence>
<evidence type="ECO:0000259" key="12">
    <source>
        <dbReference type="Pfam" id="PF06985"/>
    </source>
</evidence>
<evidence type="ECO:0000256" key="4">
    <source>
        <dbReference type="ARBA" id="ARBA00022692"/>
    </source>
</evidence>
<dbReference type="InterPro" id="IPR004837">
    <property type="entry name" value="NaCa_Exmemb"/>
</dbReference>
<name>A0A9P5HGT1_9HYPO</name>
<feature type="domain" description="DUF8212" evidence="13">
    <location>
        <begin position="221"/>
        <end position="245"/>
    </location>
</feature>